<protein>
    <submittedName>
        <fullName evidence="1">Uncharacterized protein</fullName>
    </submittedName>
</protein>
<organism evidence="1 2">
    <name type="scientific">Rhizophagus irregularis</name>
    <dbReference type="NCBI Taxonomy" id="588596"/>
    <lineage>
        <taxon>Eukaryota</taxon>
        <taxon>Fungi</taxon>
        <taxon>Fungi incertae sedis</taxon>
        <taxon>Mucoromycota</taxon>
        <taxon>Glomeromycotina</taxon>
        <taxon>Glomeromycetes</taxon>
        <taxon>Glomerales</taxon>
        <taxon>Glomeraceae</taxon>
        <taxon>Rhizophagus</taxon>
    </lineage>
</organism>
<dbReference type="VEuPathDB" id="FungiDB:RhiirA1_468717"/>
<gene>
    <name evidence="1" type="ORF">RhiirA4_470961</name>
</gene>
<comment type="caution">
    <text evidence="1">The sequence shown here is derived from an EMBL/GenBank/DDBJ whole genome shotgun (WGS) entry which is preliminary data.</text>
</comment>
<reference evidence="1 2" key="1">
    <citation type="submission" date="2015-10" db="EMBL/GenBank/DDBJ databases">
        <title>Genome analyses suggest a sexual origin of heterokaryosis in a supposedly ancient asexual fungus.</title>
        <authorList>
            <person name="Ropars J."/>
            <person name="Sedzielewska K."/>
            <person name="Noel J."/>
            <person name="Charron P."/>
            <person name="Farinelli L."/>
            <person name="Marton T."/>
            <person name="Kruger M."/>
            <person name="Pelin A."/>
            <person name="Brachmann A."/>
            <person name="Corradi N."/>
        </authorList>
    </citation>
    <scope>NUCLEOTIDE SEQUENCE [LARGE SCALE GENOMIC DNA]</scope>
    <source>
        <strain evidence="1 2">A4</strain>
    </source>
</reference>
<dbReference type="EMBL" id="LLXI01001307">
    <property type="protein sequence ID" value="PKY52994.1"/>
    <property type="molecule type" value="Genomic_DNA"/>
</dbReference>
<dbReference type="AlphaFoldDB" id="A0A2I1H2F2"/>
<accession>A0A2I1H2F2</accession>
<dbReference type="VEuPathDB" id="FungiDB:RhiirFUN_021252"/>
<evidence type="ECO:0000313" key="1">
    <source>
        <dbReference type="EMBL" id="PKY52994.1"/>
    </source>
</evidence>
<evidence type="ECO:0000313" key="2">
    <source>
        <dbReference type="Proteomes" id="UP000234323"/>
    </source>
</evidence>
<proteinExistence type="predicted"/>
<dbReference type="VEuPathDB" id="FungiDB:FUN_004135"/>
<name>A0A2I1H2F2_9GLOM</name>
<dbReference type="Proteomes" id="UP000234323">
    <property type="component" value="Unassembled WGS sequence"/>
</dbReference>
<sequence>MEIVTTLQYEQSNQSNTEVELLTLEGMSKQLYERILEININEYLENDLTSNNALSNITNLMDNNRTAQFAIVNSMKEQENIGNKRWAQAVQASFKGIKSLVTDINKYERQITNPRTWKDHNKHTMFLEK</sequence>
<keyword evidence="2" id="KW-1185">Reference proteome</keyword>